<dbReference type="Proteomes" id="UP000250079">
    <property type="component" value="Chromosome"/>
</dbReference>
<organism evidence="3 4">
    <name type="scientific">Granulosicoccus antarcticus IMCC3135</name>
    <dbReference type="NCBI Taxonomy" id="1192854"/>
    <lineage>
        <taxon>Bacteria</taxon>
        <taxon>Pseudomonadati</taxon>
        <taxon>Pseudomonadota</taxon>
        <taxon>Gammaproteobacteria</taxon>
        <taxon>Chromatiales</taxon>
        <taxon>Granulosicoccaceae</taxon>
        <taxon>Granulosicoccus</taxon>
    </lineage>
</organism>
<dbReference type="OrthoDB" id="5407466at2"/>
<dbReference type="Pfam" id="PF01609">
    <property type="entry name" value="DDE_Tnp_1"/>
    <property type="match status" value="1"/>
</dbReference>
<accession>A0A2Z2NM07</accession>
<dbReference type="AlphaFoldDB" id="A0A2Z2NM07"/>
<gene>
    <name evidence="3" type="ORF">IMCC3135_04490</name>
</gene>
<dbReference type="KEGG" id="gai:IMCC3135_04490"/>
<evidence type="ECO:0000313" key="3">
    <source>
        <dbReference type="EMBL" id="ASJ71011.1"/>
    </source>
</evidence>
<dbReference type="GO" id="GO:0003677">
    <property type="term" value="F:DNA binding"/>
    <property type="evidence" value="ECO:0007669"/>
    <property type="project" value="InterPro"/>
</dbReference>
<dbReference type="RefSeq" id="WP_088916495.1">
    <property type="nucleotide sequence ID" value="NZ_CP018632.1"/>
</dbReference>
<keyword evidence="4" id="KW-1185">Reference proteome</keyword>
<name>A0A2Z2NM07_9GAMM</name>
<dbReference type="PANTHER" id="PTHR33803">
    <property type="entry name" value="IS1478 TRANSPOSASE"/>
    <property type="match status" value="1"/>
</dbReference>
<dbReference type="InterPro" id="IPR008490">
    <property type="entry name" value="Transposase_InsH_N"/>
</dbReference>
<feature type="domain" description="Transposase IS4-like" evidence="1">
    <location>
        <begin position="298"/>
        <end position="437"/>
    </location>
</feature>
<proteinExistence type="predicted"/>
<dbReference type="PANTHER" id="PTHR33803:SF3">
    <property type="entry name" value="BLL1974 PROTEIN"/>
    <property type="match status" value="1"/>
</dbReference>
<evidence type="ECO:0008006" key="5">
    <source>
        <dbReference type="Google" id="ProtNLM"/>
    </source>
</evidence>
<dbReference type="Pfam" id="PF05598">
    <property type="entry name" value="DUF772"/>
    <property type="match status" value="1"/>
</dbReference>
<feature type="domain" description="Transposase InsH N-terminal" evidence="2">
    <location>
        <begin position="19"/>
        <end position="108"/>
    </location>
</feature>
<dbReference type="GO" id="GO:0006313">
    <property type="term" value="P:DNA transposition"/>
    <property type="evidence" value="ECO:0007669"/>
    <property type="project" value="InterPro"/>
</dbReference>
<reference evidence="3 4" key="1">
    <citation type="submission" date="2016-12" db="EMBL/GenBank/DDBJ databases">
        <authorList>
            <person name="Song W.-J."/>
            <person name="Kurnit D.M."/>
        </authorList>
    </citation>
    <scope>NUCLEOTIDE SEQUENCE [LARGE SCALE GENOMIC DNA]</scope>
    <source>
        <strain evidence="3 4">IMCC3135</strain>
    </source>
</reference>
<protein>
    <recommendedName>
        <fullName evidence="5">Transposase IS4-like domain-containing protein</fullName>
    </recommendedName>
</protein>
<dbReference type="NCBIfam" id="NF033593">
    <property type="entry name" value="transpos_ISNCY_1"/>
    <property type="match status" value="1"/>
</dbReference>
<dbReference type="EMBL" id="CP018632">
    <property type="protein sequence ID" value="ASJ71011.1"/>
    <property type="molecule type" value="Genomic_DNA"/>
</dbReference>
<sequence>MRETRNAQSSIFDFYAEHEHAQQLRGLSELLDEHPIALTLIERDFNQKNVAKTGACGLSLESIFRCLLLKRILRVSYRQLSFHLSDSPSYRAFARLRSGHSPSKSVLQNTIRVVSAETLSQINQQFVLHWAIEGELSLDTVRIDSTVTDSNIAKPLDSGLLNDGVRVLSRMMANSAKRTGVKHRFTDQRKKSKSLSFQIFHAKKPVKYALYPKFLMCVALTLKQIERAIEKIRQESIYLDAATIWCEKAEHYRSLLLRVVDQTQRRVFQEETVPASEKIVSLFEPHTDIIVKTSRDVQYGHKINLATQADGFVTYLNIENGNPSDKSLFMPVLEASEKDYGCLPGETVADGGYASQANVQLGREKGVDRTVFNKRCGLGYHQMGVKRKTFDRLRNFRAGIEGNISELKRALGMGKAKWKGYDGFVAYVWSSALSYNLVRMVRFSSA</sequence>
<dbReference type="InterPro" id="IPR002559">
    <property type="entry name" value="Transposase_11"/>
</dbReference>
<evidence type="ECO:0000259" key="2">
    <source>
        <dbReference type="Pfam" id="PF05598"/>
    </source>
</evidence>
<evidence type="ECO:0000313" key="4">
    <source>
        <dbReference type="Proteomes" id="UP000250079"/>
    </source>
</evidence>
<dbReference type="GO" id="GO:0004803">
    <property type="term" value="F:transposase activity"/>
    <property type="evidence" value="ECO:0007669"/>
    <property type="project" value="InterPro"/>
</dbReference>
<evidence type="ECO:0000259" key="1">
    <source>
        <dbReference type="Pfam" id="PF01609"/>
    </source>
</evidence>